<dbReference type="InterPro" id="IPR006439">
    <property type="entry name" value="HAD-SF_hydro_IA"/>
</dbReference>
<dbReference type="Pfam" id="PF00702">
    <property type="entry name" value="Hydrolase"/>
    <property type="match status" value="1"/>
</dbReference>
<dbReference type="Gene3D" id="1.10.150.240">
    <property type="entry name" value="Putative phosphatase, domain 2"/>
    <property type="match status" value="1"/>
</dbReference>
<sequence length="283" mass="30317">MVSVSTFPPVRACLFDMDGLLIDTEDIYTDVVNIILKENNRPLMPWSIKAQLQGRPGPAATKLFMDWAQLPIPLSEYLARLSELHSASFPACAPLPGVPELLATLHAAASVAAPNETIEIALATSSASSTFKVKTAHLQDLFKFFALAQQVIGDDPRVAQGRGKPAPDIYLVALETINARRRGEGKDEIRPEECLVFEDSVTGVESGRRAGMRVVWVPHPGLLAELKGLEERVLAGAIGEANRDDGCVNEDLGTAGTVGDGGGELRGSLVAFDYARYGIIPAV</sequence>
<dbReference type="PANTHER" id="PTHR18901:SF38">
    <property type="entry name" value="PSEUDOURIDINE-5'-PHOSPHATASE"/>
    <property type="match status" value="1"/>
</dbReference>
<name>A0ABR3GRN5_9PEZI</name>
<dbReference type="InterPro" id="IPR023198">
    <property type="entry name" value="PGP-like_dom2"/>
</dbReference>
<reference evidence="1 2" key="1">
    <citation type="submission" date="2024-02" db="EMBL/GenBank/DDBJ databases">
        <title>Discinaceae phylogenomics.</title>
        <authorList>
            <person name="Dirks A.C."/>
            <person name="James T.Y."/>
        </authorList>
    </citation>
    <scope>NUCLEOTIDE SEQUENCE [LARGE SCALE GENOMIC DNA]</scope>
    <source>
        <strain evidence="1 2">ACD0624</strain>
    </source>
</reference>
<evidence type="ECO:0008006" key="3">
    <source>
        <dbReference type="Google" id="ProtNLM"/>
    </source>
</evidence>
<gene>
    <name evidence="1" type="ORF">Q9L58_002733</name>
</gene>
<comment type="caution">
    <text evidence="1">The sequence shown here is derived from an EMBL/GenBank/DDBJ whole genome shotgun (WGS) entry which is preliminary data.</text>
</comment>
<accession>A0ABR3GRN5</accession>
<keyword evidence="2" id="KW-1185">Reference proteome</keyword>
<evidence type="ECO:0000313" key="2">
    <source>
        <dbReference type="Proteomes" id="UP001447188"/>
    </source>
</evidence>
<dbReference type="SUPFAM" id="SSF56784">
    <property type="entry name" value="HAD-like"/>
    <property type="match status" value="1"/>
</dbReference>
<proteinExistence type="predicted"/>
<dbReference type="EMBL" id="JBBBZM010000024">
    <property type="protein sequence ID" value="KAL0638276.1"/>
    <property type="molecule type" value="Genomic_DNA"/>
</dbReference>
<dbReference type="InterPro" id="IPR023214">
    <property type="entry name" value="HAD_sf"/>
</dbReference>
<protein>
    <recommendedName>
        <fullName evidence="3">HAD superfamily hydrolase</fullName>
    </recommendedName>
</protein>
<organism evidence="1 2">
    <name type="scientific">Discina gigas</name>
    <dbReference type="NCBI Taxonomy" id="1032678"/>
    <lineage>
        <taxon>Eukaryota</taxon>
        <taxon>Fungi</taxon>
        <taxon>Dikarya</taxon>
        <taxon>Ascomycota</taxon>
        <taxon>Pezizomycotina</taxon>
        <taxon>Pezizomycetes</taxon>
        <taxon>Pezizales</taxon>
        <taxon>Discinaceae</taxon>
        <taxon>Discina</taxon>
    </lineage>
</organism>
<dbReference type="Gene3D" id="3.40.50.1000">
    <property type="entry name" value="HAD superfamily/HAD-like"/>
    <property type="match status" value="1"/>
</dbReference>
<dbReference type="InterPro" id="IPR036412">
    <property type="entry name" value="HAD-like_sf"/>
</dbReference>
<dbReference type="NCBIfam" id="TIGR01509">
    <property type="entry name" value="HAD-SF-IA-v3"/>
    <property type="match status" value="1"/>
</dbReference>
<evidence type="ECO:0000313" key="1">
    <source>
        <dbReference type="EMBL" id="KAL0638276.1"/>
    </source>
</evidence>
<dbReference type="SFLD" id="SFLDS00003">
    <property type="entry name" value="Haloacid_Dehalogenase"/>
    <property type="match status" value="1"/>
</dbReference>
<dbReference type="SFLD" id="SFLDG01129">
    <property type="entry name" value="C1.5:_HAD__Beta-PGM__Phosphata"/>
    <property type="match status" value="1"/>
</dbReference>
<dbReference type="PANTHER" id="PTHR18901">
    <property type="entry name" value="2-DEOXYGLUCOSE-6-PHOSPHATE PHOSPHATASE 2"/>
    <property type="match status" value="1"/>
</dbReference>
<dbReference type="Proteomes" id="UP001447188">
    <property type="component" value="Unassembled WGS sequence"/>
</dbReference>